<name>A0ABR4DM41_9PEZI</name>
<comment type="subcellular location">
    <subcellularLocation>
        <location evidence="1">Membrane</location>
        <topology evidence="1">Multi-pass membrane protein</topology>
    </subcellularLocation>
</comment>
<evidence type="ECO:0000256" key="6">
    <source>
        <dbReference type="SAM" id="Phobius"/>
    </source>
</evidence>
<evidence type="ECO:0000256" key="4">
    <source>
        <dbReference type="ARBA" id="ARBA00023136"/>
    </source>
</evidence>
<feature type="transmembrane region" description="Helical" evidence="6">
    <location>
        <begin position="63"/>
        <end position="85"/>
    </location>
</feature>
<dbReference type="InterPro" id="IPR013901">
    <property type="entry name" value="Anthrone_oxy"/>
</dbReference>
<sequence length="191" mass="19727">MSPAAPSPSTAVRLAQGTAILLSSVAAGTSLSLSFFLVPRLLESPTPLMLKQWIRTYARGKRAVPLASLAAAASYLYLGLGNRYLHPHLLTLGQARAYLAAAALTLGIVPYTKLFMAGTNGRLLKLEESAGLAAASLEGKAADAADAAAEAEVEAQRERSAKGLVDWWGVLNLGRAGLLLAGSVCGLAATI</sequence>
<evidence type="ECO:0000256" key="1">
    <source>
        <dbReference type="ARBA" id="ARBA00004141"/>
    </source>
</evidence>
<dbReference type="GeneID" id="98124384"/>
<evidence type="ECO:0000256" key="5">
    <source>
        <dbReference type="ARBA" id="ARBA00034313"/>
    </source>
</evidence>
<keyword evidence="2 6" id="KW-0812">Transmembrane</keyword>
<keyword evidence="3 6" id="KW-1133">Transmembrane helix</keyword>
<dbReference type="EMBL" id="JAZGUE010000001">
    <property type="protein sequence ID" value="KAL2270966.1"/>
    <property type="molecule type" value="Genomic_DNA"/>
</dbReference>
<dbReference type="Pfam" id="PF08592">
    <property type="entry name" value="Anthrone_oxy"/>
    <property type="match status" value="1"/>
</dbReference>
<feature type="transmembrane region" description="Helical" evidence="6">
    <location>
        <begin position="97"/>
        <end position="116"/>
    </location>
</feature>
<comment type="similarity">
    <text evidence="5">Belongs to the anthrone oxygenase family.</text>
</comment>
<feature type="transmembrane region" description="Helical" evidence="6">
    <location>
        <begin position="20"/>
        <end position="42"/>
    </location>
</feature>
<comment type="caution">
    <text evidence="7">The sequence shown here is derived from an EMBL/GenBank/DDBJ whole genome shotgun (WGS) entry which is preliminary data.</text>
</comment>
<accession>A0ABR4DM41</accession>
<reference evidence="7 8" key="1">
    <citation type="journal article" date="2024" name="Commun. Biol.">
        <title>Comparative genomic analysis of thermophilic fungi reveals convergent evolutionary adaptations and gene losses.</title>
        <authorList>
            <person name="Steindorff A.S."/>
            <person name="Aguilar-Pontes M.V."/>
            <person name="Robinson A.J."/>
            <person name="Andreopoulos B."/>
            <person name="LaButti K."/>
            <person name="Kuo A."/>
            <person name="Mondo S."/>
            <person name="Riley R."/>
            <person name="Otillar R."/>
            <person name="Haridas S."/>
            <person name="Lipzen A."/>
            <person name="Grimwood J."/>
            <person name="Schmutz J."/>
            <person name="Clum A."/>
            <person name="Reid I.D."/>
            <person name="Moisan M.C."/>
            <person name="Butler G."/>
            <person name="Nguyen T.T.M."/>
            <person name="Dewar K."/>
            <person name="Conant G."/>
            <person name="Drula E."/>
            <person name="Henrissat B."/>
            <person name="Hansel C."/>
            <person name="Singer S."/>
            <person name="Hutchinson M.I."/>
            <person name="de Vries R.P."/>
            <person name="Natvig D.O."/>
            <person name="Powell A.J."/>
            <person name="Tsang A."/>
            <person name="Grigoriev I.V."/>
        </authorList>
    </citation>
    <scope>NUCLEOTIDE SEQUENCE [LARGE SCALE GENOMIC DNA]</scope>
    <source>
        <strain evidence="7 8">ATCC 22073</strain>
    </source>
</reference>
<evidence type="ECO:0000313" key="8">
    <source>
        <dbReference type="Proteomes" id="UP001600064"/>
    </source>
</evidence>
<evidence type="ECO:0008006" key="9">
    <source>
        <dbReference type="Google" id="ProtNLM"/>
    </source>
</evidence>
<evidence type="ECO:0000313" key="7">
    <source>
        <dbReference type="EMBL" id="KAL2270966.1"/>
    </source>
</evidence>
<dbReference type="PANTHER" id="PTHR35042:SF1">
    <property type="entry name" value="DUF1772-DOMAIN-CONTAINING PROTEIN"/>
    <property type="match status" value="1"/>
</dbReference>
<proteinExistence type="inferred from homology"/>
<dbReference type="Proteomes" id="UP001600064">
    <property type="component" value="Unassembled WGS sequence"/>
</dbReference>
<dbReference type="PANTHER" id="PTHR35042">
    <property type="entry name" value="ANTHRONE OXYGENASE ENCC"/>
    <property type="match status" value="1"/>
</dbReference>
<keyword evidence="8" id="KW-1185">Reference proteome</keyword>
<evidence type="ECO:0000256" key="3">
    <source>
        <dbReference type="ARBA" id="ARBA00022989"/>
    </source>
</evidence>
<gene>
    <name evidence="7" type="ORF">VTJ83DRAFT_337</name>
</gene>
<protein>
    <recommendedName>
        <fullName evidence="9">DUF1772-domain-containing protein</fullName>
    </recommendedName>
</protein>
<organism evidence="7 8">
    <name type="scientific">Remersonia thermophila</name>
    <dbReference type="NCBI Taxonomy" id="72144"/>
    <lineage>
        <taxon>Eukaryota</taxon>
        <taxon>Fungi</taxon>
        <taxon>Dikarya</taxon>
        <taxon>Ascomycota</taxon>
        <taxon>Pezizomycotina</taxon>
        <taxon>Sordariomycetes</taxon>
        <taxon>Sordariomycetidae</taxon>
        <taxon>Sordariales</taxon>
        <taxon>Sordariales incertae sedis</taxon>
        <taxon>Remersonia</taxon>
    </lineage>
</organism>
<evidence type="ECO:0000256" key="2">
    <source>
        <dbReference type="ARBA" id="ARBA00022692"/>
    </source>
</evidence>
<dbReference type="RefSeq" id="XP_070869690.1">
    <property type="nucleotide sequence ID" value="XM_071009740.1"/>
</dbReference>
<keyword evidence="4 6" id="KW-0472">Membrane</keyword>